<feature type="region of interest" description="Disordered" evidence="1">
    <location>
        <begin position="71"/>
        <end position="141"/>
    </location>
</feature>
<organism evidence="2 3">
    <name type="scientific">Hydrogenophaga aromaticivorans</name>
    <dbReference type="NCBI Taxonomy" id="2610898"/>
    <lineage>
        <taxon>Bacteria</taxon>
        <taxon>Pseudomonadati</taxon>
        <taxon>Pseudomonadota</taxon>
        <taxon>Betaproteobacteria</taxon>
        <taxon>Burkholderiales</taxon>
        <taxon>Comamonadaceae</taxon>
        <taxon>Hydrogenophaga</taxon>
    </lineage>
</organism>
<dbReference type="Proteomes" id="UP000545507">
    <property type="component" value="Unassembled WGS sequence"/>
</dbReference>
<proteinExistence type="predicted"/>
<evidence type="ECO:0000313" key="2">
    <source>
        <dbReference type="EMBL" id="NWF46952.1"/>
    </source>
</evidence>
<evidence type="ECO:0000313" key="3">
    <source>
        <dbReference type="Proteomes" id="UP000545507"/>
    </source>
</evidence>
<gene>
    <name evidence="2" type="ORF">F3K02_17080</name>
</gene>
<name>A0A7Y8GZP0_9BURK</name>
<dbReference type="RefSeq" id="WP_246309669.1">
    <property type="nucleotide sequence ID" value="NZ_VYGV01000016.1"/>
</dbReference>
<sequence length="141" mass="14986">MTSTEIFATAAHLHVLLRRKTGRVTDTEWMATNADYARAIVRFAREKAASEGLDELLPWAEKLETASTGMGAPVRKPLLQSATEALRAAQTPPPRASGRPSGFADSVAASGFRESSLHSGFGGGKRSDGDGPDTRYVGGIR</sequence>
<dbReference type="AlphaFoldDB" id="A0A7Y8GZP0"/>
<reference evidence="2 3" key="1">
    <citation type="submission" date="2019-09" db="EMBL/GenBank/DDBJ databases">
        <title>Hydrogenophaga aromatica sp. nov., isolated from a para-xylene-degrading enrichment culture.</title>
        <authorList>
            <person name="Tancsics A."/>
            <person name="Banerjee S."/>
        </authorList>
    </citation>
    <scope>NUCLEOTIDE SEQUENCE [LARGE SCALE GENOMIC DNA]</scope>
    <source>
        <strain evidence="2 3">D2P1</strain>
    </source>
</reference>
<evidence type="ECO:0000256" key="1">
    <source>
        <dbReference type="SAM" id="MobiDB-lite"/>
    </source>
</evidence>
<protein>
    <submittedName>
        <fullName evidence="2">Uncharacterized protein</fullName>
    </submittedName>
</protein>
<accession>A0A7Y8GZP0</accession>
<dbReference type="EMBL" id="VYGV01000016">
    <property type="protein sequence ID" value="NWF46952.1"/>
    <property type="molecule type" value="Genomic_DNA"/>
</dbReference>
<comment type="caution">
    <text evidence="2">The sequence shown here is derived from an EMBL/GenBank/DDBJ whole genome shotgun (WGS) entry which is preliminary data.</text>
</comment>
<keyword evidence="3" id="KW-1185">Reference proteome</keyword>